<keyword evidence="2" id="KW-1185">Reference proteome</keyword>
<proteinExistence type="predicted"/>
<organism evidence="1 2">
    <name type="scientific">Providencia phage PSTRCR_114</name>
    <dbReference type="NCBI Taxonomy" id="2800824"/>
    <lineage>
        <taxon>Viruses</taxon>
        <taxon>Duplodnaviria</taxon>
        <taxon>Heunggongvirae</taxon>
        <taxon>Uroviricota</taxon>
        <taxon>Caudoviricetes</taxon>
        <taxon>Autographivirales</taxon>
        <taxon>Autoscriptoviridae</taxon>
        <taxon>Slopekvirinae</taxon>
        <taxon>Kakivirus</taxon>
        <taxon>Kakivirus PSTRCR114</taxon>
    </lineage>
</organism>
<evidence type="ECO:0000313" key="2">
    <source>
        <dbReference type="Proteomes" id="UP000595806"/>
    </source>
</evidence>
<protein>
    <submittedName>
        <fullName evidence="1">Uncharacterized protein</fullName>
    </submittedName>
</protein>
<evidence type="ECO:0000313" key="1">
    <source>
        <dbReference type="EMBL" id="QQK88455.1"/>
    </source>
</evidence>
<name>A0A7T6ZMJ5_9CAUD</name>
<dbReference type="Proteomes" id="UP000595806">
    <property type="component" value="Segment"/>
</dbReference>
<accession>A0A7T6ZMJ5</accession>
<sequence>MNTQTMIKHVKKVVWDLTGDKEKQADRVLEYLLKRLNRDSQRKQYQPTLNFIQCKEHGYLMQTKDGYWYDELQRRRFASSTEAVNSINQYLQDTAAII</sequence>
<dbReference type="EMBL" id="MW358930">
    <property type="protein sequence ID" value="QQK88455.1"/>
    <property type="molecule type" value="Genomic_DNA"/>
</dbReference>
<reference evidence="1 2" key="1">
    <citation type="submission" date="2020-12" db="EMBL/GenBank/DDBJ databases">
        <authorList>
            <person name="Rakov C."/>
            <person name="Alkalay-Oren S."/>
            <person name="Coppenhagen-Glazer S."/>
            <person name="Hazan R."/>
        </authorList>
    </citation>
    <scope>NUCLEOTIDE SEQUENCE [LARGE SCALE GENOMIC DNA]</scope>
</reference>